<comment type="caution">
    <text evidence="8">The sequence shown here is derived from an EMBL/GenBank/DDBJ whole genome shotgun (WGS) entry which is preliminary data.</text>
</comment>
<keyword evidence="4" id="KW-0503">Monooxygenase</keyword>
<evidence type="ECO:0000313" key="8">
    <source>
        <dbReference type="EMBL" id="TVY22882.1"/>
    </source>
</evidence>
<feature type="signal peptide" evidence="5">
    <location>
        <begin position="1"/>
        <end position="22"/>
    </location>
</feature>
<sequence length="582" mass="64082">MQLQSFCSIALATFACIEIVNAGFPITGVQTGMQNGSGPAPPRQNILDLYNDQIQFSLYIQALNSFQQVNESNLTSYFQVAGIHGRPYIAWDDIGSDPTGTQNGIPSGYCPHGNTLFPTWHRPYLALYEASNSSSLCTSFLTIMQQVLAGFVQAAAKAYNSTTYQTAADHFRIPFWDWAAVDQRFPDVMTWPSVSINTPNGTRNVTNPLYRYTFLNHPEPANWFPTDQETYLGSQPWTIRQPDGNNVSDEAAMESQFVQEGQFLSDQVWSIFAKTRNYNNMSTTSNKGNAFEGPHGTVHVLIGGDGHMTYLSFSAFDPAFFLHHANVDRQIAMWQAIYPGEWLQPEAAASGTWTIYPNTQIDETTPLAPFTSSDGKTLYTPATSRYTQNFGYSYNDAPYWQLPNSSDLSANVTARVNQLYNGDGHLGTWPAKRSIGVGGSGLEKRTVDRDWSVAVQVPNAAVSEPFSVGVTVGSTLVGKMFILHTPSQIELDAGVDRCTHAEFTLKNALSGVEAGDVTAVVEYLKENLRWSVVKNSDGSVVGDVEGLEVEVADEIVEPANDIFMFPSYGDRTVHPEITTGLY</sequence>
<keyword evidence="5" id="KW-0732">Signal</keyword>
<dbReference type="Proteomes" id="UP000431533">
    <property type="component" value="Unassembled WGS sequence"/>
</dbReference>
<reference evidence="8 9" key="1">
    <citation type="submission" date="2018-05" db="EMBL/GenBank/DDBJ databases">
        <title>Genome sequencing and assembly of the regulated plant pathogen Lachnellula willkommii and related sister species for the development of diagnostic species identification markers.</title>
        <authorList>
            <person name="Giroux E."/>
            <person name="Bilodeau G."/>
        </authorList>
    </citation>
    <scope>NUCLEOTIDE SEQUENCE [LARGE SCALE GENOMIC DNA]</scope>
    <source>
        <strain evidence="8 9">CBS 185.66</strain>
    </source>
</reference>
<keyword evidence="3" id="KW-0560">Oxidoreductase</keyword>
<accession>A0A8H8TWG2</accession>
<dbReference type="InterPro" id="IPR041640">
    <property type="entry name" value="Tyrosinase_C"/>
</dbReference>
<feature type="domain" description="Tyrosinase copper-binding" evidence="6">
    <location>
        <begin position="112"/>
        <end position="129"/>
    </location>
</feature>
<dbReference type="PROSITE" id="PS00498">
    <property type="entry name" value="TYROSINASE_2"/>
    <property type="match status" value="1"/>
</dbReference>
<organism evidence="8 9">
    <name type="scientific">Lachnellula hyalina</name>
    <dbReference type="NCBI Taxonomy" id="1316788"/>
    <lineage>
        <taxon>Eukaryota</taxon>
        <taxon>Fungi</taxon>
        <taxon>Dikarya</taxon>
        <taxon>Ascomycota</taxon>
        <taxon>Pezizomycotina</taxon>
        <taxon>Leotiomycetes</taxon>
        <taxon>Helotiales</taxon>
        <taxon>Lachnaceae</taxon>
        <taxon>Lachnellula</taxon>
    </lineage>
</organism>
<dbReference type="SUPFAM" id="SSF48056">
    <property type="entry name" value="Di-copper centre-containing domain"/>
    <property type="match status" value="1"/>
</dbReference>
<dbReference type="PRINTS" id="PR00092">
    <property type="entry name" value="TYROSINASE"/>
</dbReference>
<evidence type="ECO:0000259" key="7">
    <source>
        <dbReference type="PROSITE" id="PS00498"/>
    </source>
</evidence>
<dbReference type="GO" id="GO:0046872">
    <property type="term" value="F:metal ion binding"/>
    <property type="evidence" value="ECO:0007669"/>
    <property type="project" value="UniProtKB-KW"/>
</dbReference>
<name>A0A8H8TWG2_9HELO</name>
<evidence type="ECO:0000259" key="6">
    <source>
        <dbReference type="PROSITE" id="PS00497"/>
    </source>
</evidence>
<comment type="cofactor">
    <cofactor evidence="1">
        <name>Cu(2+)</name>
        <dbReference type="ChEBI" id="CHEBI:29036"/>
    </cofactor>
</comment>
<dbReference type="PROSITE" id="PS00497">
    <property type="entry name" value="TYROSINASE_1"/>
    <property type="match status" value="1"/>
</dbReference>
<evidence type="ECO:0000256" key="1">
    <source>
        <dbReference type="ARBA" id="ARBA00001973"/>
    </source>
</evidence>
<dbReference type="PANTHER" id="PTHR11474:SF131">
    <property type="entry name" value="TYROSINASE COPPER-BINDING DOMAIN-CONTAINING PROTEIN"/>
    <property type="match status" value="1"/>
</dbReference>
<dbReference type="InterPro" id="IPR002227">
    <property type="entry name" value="Tyrosinase_Cu-bd"/>
</dbReference>
<dbReference type="InterPro" id="IPR050316">
    <property type="entry name" value="Tyrosinase/Hemocyanin"/>
</dbReference>
<dbReference type="Pfam" id="PF18132">
    <property type="entry name" value="Tyrosinase_C"/>
    <property type="match status" value="1"/>
</dbReference>
<dbReference type="EMBL" id="QGMH01000220">
    <property type="protein sequence ID" value="TVY22882.1"/>
    <property type="molecule type" value="Genomic_DNA"/>
</dbReference>
<proteinExistence type="predicted"/>
<dbReference type="OrthoDB" id="1658288at2759"/>
<gene>
    <name evidence="8" type="primary">PPO1</name>
    <name evidence="8" type="ORF">LHYA1_G007915</name>
</gene>
<evidence type="ECO:0000313" key="9">
    <source>
        <dbReference type="Proteomes" id="UP000431533"/>
    </source>
</evidence>
<protein>
    <submittedName>
        <fullName evidence="8">Polyphenol oxidase</fullName>
    </submittedName>
</protein>
<dbReference type="Gene3D" id="1.10.1280.10">
    <property type="entry name" value="Di-copper center containing domain from catechol oxidase"/>
    <property type="match status" value="1"/>
</dbReference>
<keyword evidence="9" id="KW-1185">Reference proteome</keyword>
<feature type="chain" id="PRO_5034002204" evidence="5">
    <location>
        <begin position="23"/>
        <end position="582"/>
    </location>
</feature>
<evidence type="ECO:0000256" key="2">
    <source>
        <dbReference type="ARBA" id="ARBA00022723"/>
    </source>
</evidence>
<dbReference type="GO" id="GO:0004497">
    <property type="term" value="F:monooxygenase activity"/>
    <property type="evidence" value="ECO:0007669"/>
    <property type="project" value="UniProtKB-KW"/>
</dbReference>
<dbReference type="InterPro" id="IPR008922">
    <property type="entry name" value="Di-copper_centre_dom_sf"/>
</dbReference>
<dbReference type="RefSeq" id="XP_031001670.1">
    <property type="nucleotide sequence ID" value="XM_031152838.1"/>
</dbReference>
<evidence type="ECO:0000256" key="5">
    <source>
        <dbReference type="SAM" id="SignalP"/>
    </source>
</evidence>
<feature type="domain" description="Tyrosinase copper-binding" evidence="7">
    <location>
        <begin position="317"/>
        <end position="328"/>
    </location>
</feature>
<dbReference type="AlphaFoldDB" id="A0A8H8TWG2"/>
<dbReference type="GeneID" id="41988113"/>
<evidence type="ECO:0000256" key="4">
    <source>
        <dbReference type="ARBA" id="ARBA00023033"/>
    </source>
</evidence>
<keyword evidence="2" id="KW-0479">Metal-binding</keyword>
<evidence type="ECO:0000256" key="3">
    <source>
        <dbReference type="ARBA" id="ARBA00023002"/>
    </source>
</evidence>
<dbReference type="Pfam" id="PF00264">
    <property type="entry name" value="Tyrosinase"/>
    <property type="match status" value="1"/>
</dbReference>
<dbReference type="PANTHER" id="PTHR11474">
    <property type="entry name" value="TYROSINASE FAMILY MEMBER"/>
    <property type="match status" value="1"/>
</dbReference>